<keyword evidence="11" id="KW-0175">Coiled coil</keyword>
<feature type="transmembrane region" description="Helical" evidence="12">
    <location>
        <begin position="882"/>
        <end position="905"/>
    </location>
</feature>
<evidence type="ECO:0000256" key="2">
    <source>
        <dbReference type="ARBA" id="ARBA00004687"/>
    </source>
</evidence>
<comment type="caution">
    <text evidence="13">The sequence shown here is derived from an EMBL/GenBank/DDBJ whole genome shotgun (WGS) entry which is preliminary data.</text>
</comment>
<dbReference type="InterPro" id="IPR002591">
    <property type="entry name" value="Phosphodiest/P_Trfase"/>
</dbReference>
<dbReference type="SUPFAM" id="SSF53649">
    <property type="entry name" value="Alkaline phosphatase-like"/>
    <property type="match status" value="1"/>
</dbReference>
<feature type="transmembrane region" description="Helical" evidence="12">
    <location>
        <begin position="76"/>
        <end position="97"/>
    </location>
</feature>
<sequence length="1080" mass="118105">MPPTQPQPKAKAPPPSSEYKTIAAQFAAAKRAKAADDAERAAREALEKEEQEIASVLDRQREALEAARKANYERRWWWTAGFWVWMLTMHVVGIGYFTSGFLLTRLVLEDKSVCAAPPTLNGNSNIDILPAWKGRGTVGGGCWHPKTFERAVIVVIDALRYDFTVPTRDNEAFHNAFSFMYDIALHSPTNAFLRPFIADPPTSTLQRLKGLTTGTLPTFVDVGSSFSGTAVEEDNLLMQFQDAGKRMVHVGDDTWESLFPGYFEPNMSKAYDSFNVWDLHTVDKGVADHIFPLMKRKDEWDIVIAHCLGVDHAGHRYGPDHVEMTKKLQQMNTFIQDLVATIDEDTVLIVMGDHGMDSKGDHGGESDDEVEAALWMYSPKSVFGRTEEEFAIPPDTAKIRPVNQIDLVPTLALLMGIPIPYNNLGRPIEEAFVGVRGTAWDNLAAAERMTAAGIERYQNSYFAARGIEQTSTPDSPPDLWAKAEALVAKRGKRVDWEAVYTAFTTYQQETLARCKSLWARFDLVNMALGISIMALGVLSLLVYTSMGGDDEGAIAYDADLDAAEKSLEMQGVKPDAETAFVRDQDKRLVRAALLGAIPGFAGGVVQSLLSGAGDWYRGAGFAALTSIAAVLVTLYDTKETVLNLRPKTVWGWMAVVFTLAPSIGFASNSYTIWEDSILLFFITTFGFVSALAALRLPSLADRYLSIYHSALFVLLGRLASFSKLCREEQMPYCTSTYYASATSSTSAPWQLVIPFLVVMILPPIIKAYLVPSRSYEGLAPTWIGSVFRAGLFLSAAYWTLDAADNGNWLPDLPANLLKSLSVYTAQTVLAMALVAGTTAFVWAPPCVSIITSAMKSGKAAQVTVLGYGNAHGARYLLLPLNLLGACILLSKPMGGGALALLMWQILSLAEIIDLNALAAASPAIGPVMLAVLGSFHFFKTGHQAVLSSIQWDSAFVPLFSIRYPWSPLAVALNTFAGQMVATAAVPLLVLWKVNPRRKGLLGAVSRALGAFTVYFAVEALATMMWAGWLRRHLMLYRVFSPRFMTAAVVLLVVDLFGILVALAGVRCNTLAISEVFGWAE</sequence>
<evidence type="ECO:0000256" key="12">
    <source>
        <dbReference type="SAM" id="Phobius"/>
    </source>
</evidence>
<evidence type="ECO:0000256" key="9">
    <source>
        <dbReference type="ARBA" id="ARBA00023136"/>
    </source>
</evidence>
<proteinExistence type="inferred from homology"/>
<reference evidence="13" key="1">
    <citation type="submission" date="2023-06" db="EMBL/GenBank/DDBJ databases">
        <title>Genome-scale phylogeny and comparative genomics of the fungal order Sordariales.</title>
        <authorList>
            <consortium name="Lawrence Berkeley National Laboratory"/>
            <person name="Hensen N."/>
            <person name="Bonometti L."/>
            <person name="Westerberg I."/>
            <person name="Brannstrom I.O."/>
            <person name="Guillou S."/>
            <person name="Cros-Aarteil S."/>
            <person name="Calhoun S."/>
            <person name="Haridas S."/>
            <person name="Kuo A."/>
            <person name="Mondo S."/>
            <person name="Pangilinan J."/>
            <person name="Riley R."/>
            <person name="LaButti K."/>
            <person name="Andreopoulos B."/>
            <person name="Lipzen A."/>
            <person name="Chen C."/>
            <person name="Yanf M."/>
            <person name="Daum C."/>
            <person name="Ng V."/>
            <person name="Clum A."/>
            <person name="Steindorff A."/>
            <person name="Ohm R."/>
            <person name="Martin F."/>
            <person name="Silar P."/>
            <person name="Natvig D."/>
            <person name="Lalanne C."/>
            <person name="Gautier V."/>
            <person name="Ament-velasquez S.L."/>
            <person name="Kruys A."/>
            <person name="Hutchinson M.I."/>
            <person name="Powell A.J."/>
            <person name="Barry K."/>
            <person name="Miller A.N."/>
            <person name="Grigoriev I.V."/>
            <person name="Debuchy R."/>
            <person name="Gladieux P."/>
            <person name="Thoren M.H."/>
            <person name="Johannesson H."/>
        </authorList>
    </citation>
    <scope>NUCLEOTIDE SEQUENCE</scope>
    <source>
        <strain evidence="13">SMH3391-2</strain>
    </source>
</reference>
<keyword evidence="10" id="KW-0325">Glycoprotein</keyword>
<dbReference type="GO" id="GO:0006506">
    <property type="term" value="P:GPI anchor biosynthetic process"/>
    <property type="evidence" value="ECO:0007669"/>
    <property type="project" value="UniProtKB-KW"/>
</dbReference>
<dbReference type="Pfam" id="PF01663">
    <property type="entry name" value="Phosphodiest"/>
    <property type="match status" value="1"/>
</dbReference>
<evidence type="ECO:0000256" key="8">
    <source>
        <dbReference type="ARBA" id="ARBA00022989"/>
    </source>
</evidence>
<keyword evidence="6 12" id="KW-0812">Transmembrane</keyword>
<keyword evidence="8 12" id="KW-1133">Transmembrane helix</keyword>
<dbReference type="Gene3D" id="3.40.720.10">
    <property type="entry name" value="Alkaline Phosphatase, subunit A"/>
    <property type="match status" value="1"/>
</dbReference>
<feature type="transmembrane region" description="Helical" evidence="12">
    <location>
        <begin position="676"/>
        <end position="696"/>
    </location>
</feature>
<dbReference type="InterPro" id="IPR017850">
    <property type="entry name" value="Alkaline_phosphatase_core_sf"/>
</dbReference>
<evidence type="ECO:0000313" key="14">
    <source>
        <dbReference type="Proteomes" id="UP001174934"/>
    </source>
</evidence>
<gene>
    <name evidence="13" type="ORF">B0T17DRAFT_486360</name>
</gene>
<evidence type="ECO:0000256" key="7">
    <source>
        <dbReference type="ARBA" id="ARBA00022824"/>
    </source>
</evidence>
<organism evidence="13 14">
    <name type="scientific">Bombardia bombarda</name>
    <dbReference type="NCBI Taxonomy" id="252184"/>
    <lineage>
        <taxon>Eukaryota</taxon>
        <taxon>Fungi</taxon>
        <taxon>Dikarya</taxon>
        <taxon>Ascomycota</taxon>
        <taxon>Pezizomycotina</taxon>
        <taxon>Sordariomycetes</taxon>
        <taxon>Sordariomycetidae</taxon>
        <taxon>Sordariales</taxon>
        <taxon>Lasiosphaeriaceae</taxon>
        <taxon>Bombardia</taxon>
    </lineage>
</organism>
<dbReference type="InterPro" id="IPR037675">
    <property type="entry name" value="PIG-O_N"/>
</dbReference>
<protein>
    <recommendedName>
        <fullName evidence="15">GPI ethanolamine phosphate transferase 3</fullName>
    </recommendedName>
</protein>
<dbReference type="GO" id="GO:0005789">
    <property type="term" value="C:endoplasmic reticulum membrane"/>
    <property type="evidence" value="ECO:0007669"/>
    <property type="project" value="UniProtKB-SubCell"/>
</dbReference>
<evidence type="ECO:0000256" key="6">
    <source>
        <dbReference type="ARBA" id="ARBA00022692"/>
    </source>
</evidence>
<comment type="pathway">
    <text evidence="2">Glycolipid biosynthesis; glycosylphosphatidylinositol-anchor biosynthesis.</text>
</comment>
<dbReference type="AlphaFoldDB" id="A0AA40C9R7"/>
<evidence type="ECO:0000313" key="13">
    <source>
        <dbReference type="EMBL" id="KAK0630711.1"/>
    </source>
</evidence>
<feature type="transmembrane region" description="Helical" evidence="12">
    <location>
        <begin position="588"/>
        <end position="609"/>
    </location>
</feature>
<feature type="transmembrane region" description="Helical" evidence="12">
    <location>
        <begin position="1043"/>
        <end position="1065"/>
    </location>
</feature>
<feature type="transmembrane region" description="Helical" evidence="12">
    <location>
        <begin position="917"/>
        <end position="938"/>
    </location>
</feature>
<evidence type="ECO:0000256" key="3">
    <source>
        <dbReference type="ARBA" id="ARBA00008695"/>
    </source>
</evidence>
<accession>A0AA40C9R7</accession>
<keyword evidence="4" id="KW-0337">GPI-anchor biosynthesis</keyword>
<evidence type="ECO:0000256" key="5">
    <source>
        <dbReference type="ARBA" id="ARBA00022679"/>
    </source>
</evidence>
<feature type="transmembrane region" description="Helical" evidence="12">
    <location>
        <begin position="615"/>
        <end position="637"/>
    </location>
</feature>
<keyword evidence="5" id="KW-0808">Transferase</keyword>
<dbReference type="Proteomes" id="UP001174934">
    <property type="component" value="Unassembled WGS sequence"/>
</dbReference>
<feature type="transmembrane region" description="Helical" evidence="12">
    <location>
        <begin position="703"/>
        <end position="722"/>
    </location>
</feature>
<feature type="transmembrane region" description="Helical" evidence="12">
    <location>
        <begin position="820"/>
        <end position="843"/>
    </location>
</feature>
<comment type="similarity">
    <text evidence="3">Belongs to the PIGG/PIGN/PIGO family. PIGO subfamily.</text>
</comment>
<keyword evidence="7" id="KW-0256">Endoplasmic reticulum</keyword>
<evidence type="ECO:0000256" key="1">
    <source>
        <dbReference type="ARBA" id="ARBA00004477"/>
    </source>
</evidence>
<dbReference type="EMBL" id="JAULSR010000002">
    <property type="protein sequence ID" value="KAK0630711.1"/>
    <property type="molecule type" value="Genomic_DNA"/>
</dbReference>
<evidence type="ECO:0000256" key="10">
    <source>
        <dbReference type="ARBA" id="ARBA00023180"/>
    </source>
</evidence>
<dbReference type="GO" id="GO:0051377">
    <property type="term" value="F:mannose-ethanolamine phosphotransferase activity"/>
    <property type="evidence" value="ECO:0007669"/>
    <property type="project" value="InterPro"/>
</dbReference>
<name>A0AA40C9R7_9PEZI</name>
<dbReference type="PANTHER" id="PTHR23071">
    <property type="entry name" value="PHOSPHATIDYLINOSITOL GLYCAN"/>
    <property type="match status" value="1"/>
</dbReference>
<comment type="subcellular location">
    <subcellularLocation>
        <location evidence="1">Endoplasmic reticulum membrane</location>
        <topology evidence="1">Multi-pass membrane protein</topology>
    </subcellularLocation>
</comment>
<feature type="transmembrane region" description="Helical" evidence="12">
    <location>
        <begin position="523"/>
        <end position="543"/>
    </location>
</feature>
<dbReference type="InterPro" id="IPR039524">
    <property type="entry name" value="PIGO/GPI13"/>
</dbReference>
<feature type="transmembrane region" description="Helical" evidence="12">
    <location>
        <begin position="649"/>
        <end position="670"/>
    </location>
</feature>
<feature type="coiled-coil region" evidence="11">
    <location>
        <begin position="31"/>
        <end position="66"/>
    </location>
</feature>
<evidence type="ECO:0008006" key="15">
    <source>
        <dbReference type="Google" id="ProtNLM"/>
    </source>
</evidence>
<feature type="transmembrane region" description="Helical" evidence="12">
    <location>
        <begin position="781"/>
        <end position="800"/>
    </location>
</feature>
<dbReference type="CDD" id="cd16023">
    <property type="entry name" value="GPI_EPT_3"/>
    <property type="match status" value="1"/>
</dbReference>
<evidence type="ECO:0000256" key="11">
    <source>
        <dbReference type="SAM" id="Coils"/>
    </source>
</evidence>
<keyword evidence="9 12" id="KW-0472">Membrane</keyword>
<feature type="transmembrane region" description="Helical" evidence="12">
    <location>
        <begin position="1003"/>
        <end position="1028"/>
    </location>
</feature>
<evidence type="ECO:0000256" key="4">
    <source>
        <dbReference type="ARBA" id="ARBA00022502"/>
    </source>
</evidence>
<dbReference type="PANTHER" id="PTHR23071:SF1">
    <property type="entry name" value="GPI ETHANOLAMINE PHOSPHATE TRANSFERASE 3"/>
    <property type="match status" value="1"/>
</dbReference>
<keyword evidence="14" id="KW-1185">Reference proteome</keyword>
<feature type="transmembrane region" description="Helical" evidence="12">
    <location>
        <begin position="747"/>
        <end position="769"/>
    </location>
</feature>